<proteinExistence type="predicted"/>
<evidence type="ECO:0000313" key="5">
    <source>
        <dbReference type="Proteomes" id="UP000717752"/>
    </source>
</evidence>
<comment type="caution">
    <text evidence="4">The sequence shown here is derived from an EMBL/GenBank/DDBJ whole genome shotgun (WGS) entry which is preliminary data.</text>
</comment>
<accession>A0ABS7GNY0</accession>
<keyword evidence="2" id="KW-0472">Membrane</keyword>
<sequence length="113" mass="11896">MKYSTSYLAATALIVSAVATGTASAQEWRRHYDDGPPPPPSRHHHHNNGGAIAGGVAAGIIGGLIGGALANGNNGPRYIDPPPPPAPRCWYEDRQVANAYDGGWHTETVRVCQ</sequence>
<dbReference type="Proteomes" id="UP000717752">
    <property type="component" value="Unassembled WGS sequence"/>
</dbReference>
<evidence type="ECO:0008006" key="6">
    <source>
        <dbReference type="Google" id="ProtNLM"/>
    </source>
</evidence>
<feature type="region of interest" description="Disordered" evidence="1">
    <location>
        <begin position="25"/>
        <end position="52"/>
    </location>
</feature>
<evidence type="ECO:0000256" key="1">
    <source>
        <dbReference type="SAM" id="MobiDB-lite"/>
    </source>
</evidence>
<dbReference type="RefSeq" id="WP_220332652.1">
    <property type="nucleotide sequence ID" value="NZ_JAEUAK010000001.1"/>
</dbReference>
<organism evidence="4 5">
    <name type="scientific">Rhizobium mesosinicum</name>
    <dbReference type="NCBI Taxonomy" id="335017"/>
    <lineage>
        <taxon>Bacteria</taxon>
        <taxon>Pseudomonadati</taxon>
        <taxon>Pseudomonadota</taxon>
        <taxon>Alphaproteobacteria</taxon>
        <taxon>Hyphomicrobiales</taxon>
        <taxon>Rhizobiaceae</taxon>
        <taxon>Rhizobium/Agrobacterium group</taxon>
        <taxon>Rhizobium</taxon>
    </lineage>
</organism>
<evidence type="ECO:0000313" key="4">
    <source>
        <dbReference type="EMBL" id="MBW9051115.1"/>
    </source>
</evidence>
<reference evidence="4 5" key="1">
    <citation type="journal article" date="2021" name="MBio">
        <title>Poor Competitiveness of Bradyrhizobium in Pigeon Pea Root Colonization in Indian Soils.</title>
        <authorList>
            <person name="Chalasani D."/>
            <person name="Basu A."/>
            <person name="Pullabhotla S.V.S.R.N."/>
            <person name="Jorrin B."/>
            <person name="Neal A.L."/>
            <person name="Poole P.S."/>
            <person name="Podile A.R."/>
            <person name="Tkacz A."/>
        </authorList>
    </citation>
    <scope>NUCLEOTIDE SEQUENCE [LARGE SCALE GENOMIC DNA]</scope>
    <source>
        <strain evidence="4 5">HU56</strain>
    </source>
</reference>
<protein>
    <recommendedName>
        <fullName evidence="6">BA14K family protein</fullName>
    </recommendedName>
</protein>
<gene>
    <name evidence="4" type="ORF">JNB85_01660</name>
</gene>
<keyword evidence="5" id="KW-1185">Reference proteome</keyword>
<name>A0ABS7GNY0_9HYPH</name>
<keyword evidence="3" id="KW-0732">Signal</keyword>
<keyword evidence="2" id="KW-0812">Transmembrane</keyword>
<evidence type="ECO:0000256" key="2">
    <source>
        <dbReference type="SAM" id="Phobius"/>
    </source>
</evidence>
<dbReference type="EMBL" id="JAEUAK010000001">
    <property type="protein sequence ID" value="MBW9051115.1"/>
    <property type="molecule type" value="Genomic_DNA"/>
</dbReference>
<feature type="chain" id="PRO_5045051434" description="BA14K family protein" evidence="3">
    <location>
        <begin position="26"/>
        <end position="113"/>
    </location>
</feature>
<feature type="signal peptide" evidence="3">
    <location>
        <begin position="1"/>
        <end position="25"/>
    </location>
</feature>
<evidence type="ECO:0000256" key="3">
    <source>
        <dbReference type="SAM" id="SignalP"/>
    </source>
</evidence>
<feature type="transmembrane region" description="Helical" evidence="2">
    <location>
        <begin position="49"/>
        <end position="70"/>
    </location>
</feature>
<keyword evidence="2" id="KW-1133">Transmembrane helix</keyword>